<organism evidence="3 4">
    <name type="scientific">Diaporthe eres</name>
    <name type="common">Phomopsis oblonga</name>
    <dbReference type="NCBI Taxonomy" id="83184"/>
    <lineage>
        <taxon>Eukaryota</taxon>
        <taxon>Fungi</taxon>
        <taxon>Dikarya</taxon>
        <taxon>Ascomycota</taxon>
        <taxon>Pezizomycotina</taxon>
        <taxon>Sordariomycetes</taxon>
        <taxon>Sordariomycetidae</taxon>
        <taxon>Diaporthales</taxon>
        <taxon>Diaporthaceae</taxon>
        <taxon>Diaporthe</taxon>
        <taxon>Diaporthe eres species complex</taxon>
    </lineage>
</organism>
<accession>A0ABR1NMV5</accession>
<reference evidence="3 4" key="1">
    <citation type="submission" date="2024-02" db="EMBL/GenBank/DDBJ databases">
        <title>De novo assembly and annotation of 12 fungi associated with fruit tree decline syndrome in Ontario, Canada.</title>
        <authorList>
            <person name="Sulman M."/>
            <person name="Ellouze W."/>
            <person name="Ilyukhin E."/>
        </authorList>
    </citation>
    <scope>NUCLEOTIDE SEQUENCE [LARGE SCALE GENOMIC DNA]</scope>
    <source>
        <strain evidence="3 4">M169</strain>
    </source>
</reference>
<comment type="caution">
    <text evidence="3">The sequence shown here is derived from an EMBL/GenBank/DDBJ whole genome shotgun (WGS) entry which is preliminary data.</text>
</comment>
<proteinExistence type="predicted"/>
<feature type="domain" description="Yeast cell wall synthesis Kre9/Knh1-like N-terminal" evidence="2">
    <location>
        <begin position="42"/>
        <end position="126"/>
    </location>
</feature>
<gene>
    <name evidence="3" type="ORF">SLS63_013661</name>
</gene>
<evidence type="ECO:0000313" key="3">
    <source>
        <dbReference type="EMBL" id="KAK7707787.1"/>
    </source>
</evidence>
<keyword evidence="4" id="KW-1185">Reference proteome</keyword>
<dbReference type="Proteomes" id="UP001430848">
    <property type="component" value="Unassembled WGS sequence"/>
</dbReference>
<protein>
    <recommendedName>
        <fullName evidence="2">Yeast cell wall synthesis Kre9/Knh1-like N-terminal domain-containing protein</fullName>
    </recommendedName>
</protein>
<evidence type="ECO:0000256" key="1">
    <source>
        <dbReference type="ARBA" id="ARBA00022729"/>
    </source>
</evidence>
<keyword evidence="1" id="KW-0732">Signal</keyword>
<dbReference type="Pfam" id="PF10342">
    <property type="entry name" value="Kre9_KNH"/>
    <property type="match status" value="1"/>
</dbReference>
<dbReference type="EMBL" id="JAKNSF020000195">
    <property type="protein sequence ID" value="KAK7707787.1"/>
    <property type="molecule type" value="Genomic_DNA"/>
</dbReference>
<name>A0ABR1NMV5_DIAER</name>
<dbReference type="InterPro" id="IPR018466">
    <property type="entry name" value="Kre9/Knh1-like_N"/>
</dbReference>
<dbReference type="PANTHER" id="PTHR35185">
    <property type="entry name" value="SERINE/THREONINE-RICH PROTEIN ADG2-RELATED"/>
    <property type="match status" value="1"/>
</dbReference>
<dbReference type="PANTHER" id="PTHR35185:SF2">
    <property type="entry name" value="EXTRACELLULAR PROLINE-SERINE RICH PROTEIN (AFU_ORTHOLOGUE AFUA_8G07090)"/>
    <property type="match status" value="1"/>
</dbReference>
<evidence type="ECO:0000259" key="2">
    <source>
        <dbReference type="Pfam" id="PF10342"/>
    </source>
</evidence>
<evidence type="ECO:0000313" key="4">
    <source>
        <dbReference type="Proteomes" id="UP001430848"/>
    </source>
</evidence>
<sequence>MVRSVFSPIMVTAIAISSPPAQALRFSYPTPADNAHSVDLSIVKGDTLNVTWDTVSTDPKKFSLYLWEFVAYPPAYELVAYNVDTEVKQATFKVPCNIKSSPDWQLTMTEGTNVYVLYAQTARFKIKDSNGTCVDPPPHPEICSSSSSHIT</sequence>
<dbReference type="InterPro" id="IPR052479">
    <property type="entry name" value="GPI-anchor_Adhesion_Reg"/>
</dbReference>